<dbReference type="PANTHER" id="PTHR35558">
    <property type="entry name" value="SGNH_HYDRO DOMAIN-CONTAINING PROTEIN"/>
    <property type="match status" value="1"/>
</dbReference>
<proteinExistence type="predicted"/>
<dbReference type="EMBL" id="CACVKT020002187">
    <property type="protein sequence ID" value="CAC5376430.1"/>
    <property type="molecule type" value="Genomic_DNA"/>
</dbReference>
<dbReference type="AlphaFoldDB" id="A0A6J8AYQ2"/>
<sequence>MYLPGEKDDSLTFIKRYSNKAKMESMAQWHEVFRIYGAIYFEKYPHESPKLMKYASTIANLAEKAGFVAAFSYDQAYRQWREIDPLLLPWDGLNGELFNEALAMGLIGKTNASKQPNPTHNPTAPVHKRKKFCYSFNIDGDCTANICGYEHICQENVSDSQGASGYGYELIDESKLEQEVPVIQHDFVTVKSSNND</sequence>
<gene>
    <name evidence="1" type="ORF">MCOR_13076</name>
</gene>
<evidence type="ECO:0000313" key="2">
    <source>
        <dbReference type="Proteomes" id="UP000507470"/>
    </source>
</evidence>
<dbReference type="PANTHER" id="PTHR35558:SF1">
    <property type="entry name" value="ENDONUCLEASE_EXONUCLEASE_PHOSPHATASE DOMAIN-CONTAINING PROTEIN"/>
    <property type="match status" value="1"/>
</dbReference>
<evidence type="ECO:0000313" key="1">
    <source>
        <dbReference type="EMBL" id="CAC5376430.1"/>
    </source>
</evidence>
<dbReference type="OrthoDB" id="6070148at2759"/>
<evidence type="ECO:0008006" key="3">
    <source>
        <dbReference type="Google" id="ProtNLM"/>
    </source>
</evidence>
<organism evidence="1 2">
    <name type="scientific">Mytilus coruscus</name>
    <name type="common">Sea mussel</name>
    <dbReference type="NCBI Taxonomy" id="42192"/>
    <lineage>
        <taxon>Eukaryota</taxon>
        <taxon>Metazoa</taxon>
        <taxon>Spiralia</taxon>
        <taxon>Lophotrochozoa</taxon>
        <taxon>Mollusca</taxon>
        <taxon>Bivalvia</taxon>
        <taxon>Autobranchia</taxon>
        <taxon>Pteriomorphia</taxon>
        <taxon>Mytilida</taxon>
        <taxon>Mytiloidea</taxon>
        <taxon>Mytilidae</taxon>
        <taxon>Mytilinae</taxon>
        <taxon>Mytilus</taxon>
    </lineage>
</organism>
<protein>
    <recommendedName>
        <fullName evidence="3">C3H1-type domain-containing protein</fullName>
    </recommendedName>
</protein>
<name>A0A6J8AYQ2_MYTCO</name>
<keyword evidence="2" id="KW-1185">Reference proteome</keyword>
<reference evidence="1 2" key="1">
    <citation type="submission" date="2020-06" db="EMBL/GenBank/DDBJ databases">
        <authorList>
            <person name="Li R."/>
            <person name="Bekaert M."/>
        </authorList>
    </citation>
    <scope>NUCLEOTIDE SEQUENCE [LARGE SCALE GENOMIC DNA]</scope>
    <source>
        <strain evidence="2">wild</strain>
    </source>
</reference>
<accession>A0A6J8AYQ2</accession>
<dbReference type="Proteomes" id="UP000507470">
    <property type="component" value="Unassembled WGS sequence"/>
</dbReference>